<name>A0A9P1CVV4_9DINO</name>
<feature type="repeat" description="PPR" evidence="2">
    <location>
        <begin position="199"/>
        <end position="234"/>
    </location>
</feature>
<accession>A0A9P1CVV4</accession>
<dbReference type="PANTHER" id="PTHR47936:SF1">
    <property type="entry name" value="PENTATRICOPEPTIDE REPEAT-CONTAINING PROTEIN GUN1, CHLOROPLASTIC"/>
    <property type="match status" value="1"/>
</dbReference>
<dbReference type="InterPro" id="IPR011990">
    <property type="entry name" value="TPR-like_helical_dom_sf"/>
</dbReference>
<dbReference type="AlphaFoldDB" id="A0A9P1CVV4"/>
<keyword evidence="1" id="KW-0677">Repeat</keyword>
<dbReference type="Gene3D" id="1.25.40.10">
    <property type="entry name" value="Tetratricopeptide repeat domain"/>
    <property type="match status" value="2"/>
</dbReference>
<reference evidence="3" key="1">
    <citation type="submission" date="2022-10" db="EMBL/GenBank/DDBJ databases">
        <authorList>
            <person name="Chen Y."/>
            <person name="Dougan E. K."/>
            <person name="Chan C."/>
            <person name="Rhodes N."/>
            <person name="Thang M."/>
        </authorList>
    </citation>
    <scope>NUCLEOTIDE SEQUENCE</scope>
</reference>
<dbReference type="EMBL" id="CAMXCT020002493">
    <property type="protein sequence ID" value="CAL1151893.1"/>
    <property type="molecule type" value="Genomic_DNA"/>
</dbReference>
<dbReference type="PANTHER" id="PTHR47936">
    <property type="entry name" value="PPR_LONG DOMAIN-CONTAINING PROTEIN"/>
    <property type="match status" value="1"/>
</dbReference>
<gene>
    <name evidence="3" type="ORF">C1SCF055_LOCUS24808</name>
</gene>
<organism evidence="3">
    <name type="scientific">Cladocopium goreaui</name>
    <dbReference type="NCBI Taxonomy" id="2562237"/>
    <lineage>
        <taxon>Eukaryota</taxon>
        <taxon>Sar</taxon>
        <taxon>Alveolata</taxon>
        <taxon>Dinophyceae</taxon>
        <taxon>Suessiales</taxon>
        <taxon>Symbiodiniaceae</taxon>
        <taxon>Cladocopium</taxon>
    </lineage>
</organism>
<dbReference type="PROSITE" id="PS51375">
    <property type="entry name" value="PPR"/>
    <property type="match status" value="1"/>
</dbReference>
<evidence type="ECO:0000313" key="3">
    <source>
        <dbReference type="EMBL" id="CAI3998518.1"/>
    </source>
</evidence>
<dbReference type="EMBL" id="CAMXCT030002493">
    <property type="protein sequence ID" value="CAL4785830.1"/>
    <property type="molecule type" value="Genomic_DNA"/>
</dbReference>
<protein>
    <submittedName>
        <fullName evidence="5">Pentatricopeptide repeat-containing protein, chloroplastic</fullName>
    </submittedName>
</protein>
<dbReference type="OrthoDB" id="439918at2759"/>
<evidence type="ECO:0000256" key="1">
    <source>
        <dbReference type="ARBA" id="ARBA00022737"/>
    </source>
</evidence>
<evidence type="ECO:0000313" key="5">
    <source>
        <dbReference type="EMBL" id="CAL4785830.1"/>
    </source>
</evidence>
<dbReference type="InterPro" id="IPR002885">
    <property type="entry name" value="PPR_rpt"/>
</dbReference>
<reference evidence="4" key="2">
    <citation type="submission" date="2024-04" db="EMBL/GenBank/DDBJ databases">
        <authorList>
            <person name="Chen Y."/>
            <person name="Shah S."/>
            <person name="Dougan E. K."/>
            <person name="Thang M."/>
            <person name="Chan C."/>
        </authorList>
    </citation>
    <scope>NUCLEOTIDE SEQUENCE [LARGE SCALE GENOMIC DNA]</scope>
</reference>
<evidence type="ECO:0000313" key="4">
    <source>
        <dbReference type="EMBL" id="CAL1151893.1"/>
    </source>
</evidence>
<sequence>MLAVTSGPSIPCCVCVDSPRNQQPKRKHVLKQKLVSLTQEISSGCVRGWHGVLGILAFVTSSSLRSDEVDVVLRMSSEPLPWDGRWTRDGSPRCQAGFIDVVRRDAAFRHQPQGIGATDLDSHLKDEKERRILHAHDLVGPEACQGKGLAAGPGPFIFHGLRGVAQQPDHVGACAKGLKWFLACGILTQMRTLLRVRPNTIAFDSAINACGGRSGSWEMALGLFSQLRVINLDPVEMSYNTAISALEYRQHWERGMEFLEELTAWRPQQRICANIVSFNAALSCFRKVSQWQKAVHLLKGIPRRRITSAGLHPIAHMLPPPPETALEDHGWQWRWALRLLLEGACASRIRCEVMTLNSAMSACAKGTEWPVALRLLRGMPSQKMVPSKLSYTTALGALGEASARSVNGPPVFFLLMEMMYKRLEPNALAYDLGIDACEAALAAAKVPELLHLARRAGAACCAAAGPSFEEEDKHGDHSGLAIVAADSLARHRWLDESLAQRICRQLCKPALERFGVSKHFLELQAAETALADRRSQLNFARLLAEKNTLKAHGYQGELQLEQQQTAELEAAAVGLTEVAQELHMSELLCAEARDSAEDALLIRRQAVSAAQVLLQAHALLSSGRCSKVGSSERLEDEFGLPWQIRHQ</sequence>
<proteinExistence type="predicted"/>
<dbReference type="EMBL" id="CAMXCT010002493">
    <property type="protein sequence ID" value="CAI3998518.1"/>
    <property type="molecule type" value="Genomic_DNA"/>
</dbReference>
<evidence type="ECO:0000256" key="2">
    <source>
        <dbReference type="PROSITE-ProRule" id="PRU00708"/>
    </source>
</evidence>
<evidence type="ECO:0000313" key="6">
    <source>
        <dbReference type="Proteomes" id="UP001152797"/>
    </source>
</evidence>
<comment type="caution">
    <text evidence="3">The sequence shown here is derived from an EMBL/GenBank/DDBJ whole genome shotgun (WGS) entry which is preliminary data.</text>
</comment>
<dbReference type="Proteomes" id="UP001152797">
    <property type="component" value="Unassembled WGS sequence"/>
</dbReference>
<keyword evidence="6" id="KW-1185">Reference proteome</keyword>